<dbReference type="InterPro" id="IPR004276">
    <property type="entry name" value="GlycoTrans_28_N"/>
</dbReference>
<dbReference type="GO" id="GO:0005975">
    <property type="term" value="P:carbohydrate metabolic process"/>
    <property type="evidence" value="ECO:0007669"/>
    <property type="project" value="InterPro"/>
</dbReference>
<dbReference type="Pfam" id="PF03033">
    <property type="entry name" value="Glyco_transf_28"/>
    <property type="match status" value="1"/>
</dbReference>
<dbReference type="InterPro" id="IPR002213">
    <property type="entry name" value="UDP_glucos_trans"/>
</dbReference>
<proteinExistence type="predicted"/>
<protein>
    <submittedName>
        <fullName evidence="5">UDP-Glycosyltransferase/glycogen phosphorylase</fullName>
    </submittedName>
</protein>
<dbReference type="SUPFAM" id="SSF53756">
    <property type="entry name" value="UDP-Glycosyltransferase/glycogen phosphorylase"/>
    <property type="match status" value="1"/>
</dbReference>
<accession>A0A4S9KBZ1</accession>
<evidence type="ECO:0000256" key="2">
    <source>
        <dbReference type="SAM" id="MobiDB-lite"/>
    </source>
</evidence>
<dbReference type="PANTHER" id="PTHR48050:SF13">
    <property type="entry name" value="STEROL 3-BETA-GLUCOSYLTRANSFERASE UGT80A2"/>
    <property type="match status" value="1"/>
</dbReference>
<evidence type="ECO:0000259" key="3">
    <source>
        <dbReference type="Pfam" id="PF03033"/>
    </source>
</evidence>
<dbReference type="Gene3D" id="3.40.50.2000">
    <property type="entry name" value="Glycogen Phosphorylase B"/>
    <property type="match status" value="2"/>
</dbReference>
<reference evidence="5 6" key="1">
    <citation type="submission" date="2018-10" db="EMBL/GenBank/DDBJ databases">
        <title>Fifty Aureobasidium pullulans genomes reveal a recombining polyextremotolerant generalist.</title>
        <authorList>
            <person name="Gostincar C."/>
            <person name="Turk M."/>
            <person name="Zajc J."/>
            <person name="Gunde-Cimerman N."/>
        </authorList>
    </citation>
    <scope>NUCLEOTIDE SEQUENCE [LARGE SCALE GENOMIC DNA]</scope>
    <source>
        <strain evidence="5 6">EXF-6604</strain>
    </source>
</reference>
<dbReference type="EMBL" id="QZBD01000492">
    <property type="protein sequence ID" value="THY12798.1"/>
    <property type="molecule type" value="Genomic_DNA"/>
</dbReference>
<dbReference type="InterPro" id="IPR050426">
    <property type="entry name" value="Glycosyltransferase_28"/>
</dbReference>
<evidence type="ECO:0000313" key="5">
    <source>
        <dbReference type="EMBL" id="THY12798.1"/>
    </source>
</evidence>
<dbReference type="GO" id="GO:0016906">
    <property type="term" value="F:sterol 3-beta-glucosyltransferase activity"/>
    <property type="evidence" value="ECO:0007669"/>
    <property type="project" value="UniProtKB-ARBA"/>
</dbReference>
<dbReference type="Proteomes" id="UP000306584">
    <property type="component" value="Unassembled WGS sequence"/>
</dbReference>
<dbReference type="InterPro" id="IPR010610">
    <property type="entry name" value="EryCIII-like_C"/>
</dbReference>
<evidence type="ECO:0000313" key="6">
    <source>
        <dbReference type="Proteomes" id="UP000306584"/>
    </source>
</evidence>
<dbReference type="FunFam" id="3.40.50.2000:FF:000268">
    <property type="entry name" value="Glycosyltransferase family 1 protein"/>
    <property type="match status" value="1"/>
</dbReference>
<sequence>MSSTSFSRFTHKLAIDSLDKTAALPTDDGRFNISISATAIAKLQGHLSSDGHEKSTKDTQHEKTHAEKTRFAKLDWRQRQDDFKPVTDNFRGSPQMNIAILIVGSRGDVQPFIALGKELRAAPYHHRVRICTHPIFRTFVEENGLEFFSIGGDPEKLMSYMVRNPGVLPTRASIRAGDVGARRAEIAEMLDGCWRACTEAGNGIDYIKLPNAESLSLDTITSLPDPFIADAIISNPPAYANIHIAERLCVPLHMMFTMPWSPTTAFPHPLTNLKSNASNKRLANYLSYYRMELLTSEGLIDLVNNFRENTLALDPLNAAWGHQLLPQLKVPFTYCWSPALIPKPQDWGNHITISGFFFLATKSSFQPDEALSRFLAAGSPPVYIGFGSIVVDDPAKMTNMILEAVRITGVRALVSKGWGNLGGKDVTENVFMLGNVPHDWLFPHCSAVVHHGGAGTMAIGIALGKPTVIVPFFGDQPFWGEMVARAGAGPSPIRYKDLTAEKLARQITQALEPQVQDRAKELSDRIRSETGTKTAAEMFHSAEQMRKLNCFLIPERVAVWRVRRTNIQLSALGASILIDQGKIDRRCLKPLRKHRWYVEQGAQDPLIGALATMGSTAVGYKTCASKLSRDMGRSKSTETANYKVLIDGQTAPGGSGNKFKSIAKFSAGVGGKTLLFPVDLLYNITNGFHNAPAHLMGDQTVRMRNEITGVKTGLKAGVEEVCFGFYDAVTGVLTQPIHGFEADGAIGLVKGVGRGVGGLVCKSVAGALGFPSYSMKGLAKSIHRGWKESDAVPDEEAIAFLRQLGHRDSVGGQGVLSSHTQKVALSYVGRADGNGVMRMVMRRRGWQNYIELLQLRQDPEKAASVEHDVLMQWESLNVPIRYCSSG</sequence>
<dbReference type="AlphaFoldDB" id="A0A4S9KBZ1"/>
<keyword evidence="1 5" id="KW-0808">Transferase</keyword>
<feature type="compositionally biased region" description="Basic and acidic residues" evidence="2">
    <location>
        <begin position="49"/>
        <end position="67"/>
    </location>
</feature>
<comment type="caution">
    <text evidence="5">The sequence shown here is derived from an EMBL/GenBank/DDBJ whole genome shotgun (WGS) entry which is preliminary data.</text>
</comment>
<evidence type="ECO:0000259" key="4">
    <source>
        <dbReference type="Pfam" id="PF06722"/>
    </source>
</evidence>
<feature type="region of interest" description="Disordered" evidence="2">
    <location>
        <begin position="46"/>
        <end position="67"/>
    </location>
</feature>
<dbReference type="Pfam" id="PF06722">
    <property type="entry name" value="EryCIII-like_C"/>
    <property type="match status" value="1"/>
</dbReference>
<evidence type="ECO:0000256" key="1">
    <source>
        <dbReference type="ARBA" id="ARBA00022679"/>
    </source>
</evidence>
<feature type="domain" description="Erythromycin biosynthesis protein CIII-like C-terminal" evidence="4">
    <location>
        <begin position="425"/>
        <end position="526"/>
    </location>
</feature>
<feature type="domain" description="Glycosyltransferase family 28 N-terminal" evidence="3">
    <location>
        <begin position="98"/>
        <end position="162"/>
    </location>
</feature>
<gene>
    <name evidence="5" type="ORF">D6D01_08509</name>
</gene>
<dbReference type="CDD" id="cd03784">
    <property type="entry name" value="GT1_Gtf-like"/>
    <property type="match status" value="1"/>
</dbReference>
<dbReference type="FunFam" id="3.40.50.2000:FF:000009">
    <property type="entry name" value="Sterol 3-beta-glucosyltransferase UGT80A2"/>
    <property type="match status" value="1"/>
</dbReference>
<dbReference type="PANTHER" id="PTHR48050">
    <property type="entry name" value="STEROL 3-BETA-GLUCOSYLTRANSFERASE"/>
    <property type="match status" value="1"/>
</dbReference>
<name>A0A4S9KBZ1_AURPU</name>
<organism evidence="5 6">
    <name type="scientific">Aureobasidium pullulans</name>
    <name type="common">Black yeast</name>
    <name type="synonym">Pullularia pullulans</name>
    <dbReference type="NCBI Taxonomy" id="5580"/>
    <lineage>
        <taxon>Eukaryota</taxon>
        <taxon>Fungi</taxon>
        <taxon>Dikarya</taxon>
        <taxon>Ascomycota</taxon>
        <taxon>Pezizomycotina</taxon>
        <taxon>Dothideomycetes</taxon>
        <taxon>Dothideomycetidae</taxon>
        <taxon>Dothideales</taxon>
        <taxon>Saccotheciaceae</taxon>
        <taxon>Aureobasidium</taxon>
    </lineage>
</organism>